<dbReference type="AlphaFoldDB" id="A0A1W1BNM7"/>
<protein>
    <submittedName>
        <fullName evidence="1">Uncharacterized protein</fullName>
    </submittedName>
</protein>
<name>A0A1W1BNM7_9ZZZZ</name>
<proteinExistence type="predicted"/>
<reference evidence="1" key="1">
    <citation type="submission" date="2016-10" db="EMBL/GenBank/DDBJ databases">
        <authorList>
            <person name="de Groot N.N."/>
        </authorList>
    </citation>
    <scope>NUCLEOTIDE SEQUENCE</scope>
</reference>
<evidence type="ECO:0000313" key="1">
    <source>
        <dbReference type="EMBL" id="SFV55113.1"/>
    </source>
</evidence>
<dbReference type="EMBL" id="FPHC01000036">
    <property type="protein sequence ID" value="SFV55113.1"/>
    <property type="molecule type" value="Genomic_DNA"/>
</dbReference>
<organism evidence="1">
    <name type="scientific">hydrothermal vent metagenome</name>
    <dbReference type="NCBI Taxonomy" id="652676"/>
    <lineage>
        <taxon>unclassified sequences</taxon>
        <taxon>metagenomes</taxon>
        <taxon>ecological metagenomes</taxon>
    </lineage>
</organism>
<sequence>MALPNTTKYNQQSLFALLAISFGSTKPTSRGLALFAKFVDL</sequence>
<accession>A0A1W1BNM7</accession>
<gene>
    <name evidence="1" type="ORF">MNB_SV-6-833</name>
</gene>